<keyword evidence="1" id="KW-0812">Transmembrane</keyword>
<feature type="transmembrane region" description="Helical" evidence="1">
    <location>
        <begin position="170"/>
        <end position="192"/>
    </location>
</feature>
<feature type="transmembrane region" description="Helical" evidence="1">
    <location>
        <begin position="228"/>
        <end position="254"/>
    </location>
</feature>
<feature type="non-terminal residue" evidence="2">
    <location>
        <position position="621"/>
    </location>
</feature>
<organism evidence="2">
    <name type="scientific">marine metagenome</name>
    <dbReference type="NCBI Taxonomy" id="408172"/>
    <lineage>
        <taxon>unclassified sequences</taxon>
        <taxon>metagenomes</taxon>
        <taxon>ecological metagenomes</taxon>
    </lineage>
</organism>
<feature type="non-terminal residue" evidence="2">
    <location>
        <position position="1"/>
    </location>
</feature>
<proteinExistence type="predicted"/>
<name>A0A381YZ56_9ZZZZ</name>
<evidence type="ECO:0000313" key="2">
    <source>
        <dbReference type="EMBL" id="SVA82214.1"/>
    </source>
</evidence>
<sequence length="621" mass="69013">VGRSLDEIVTDWHWPGWIRFGGFVVLAGVSAMTLYARTYQTFDRVRVPVITGEQQPADGLLTVPLPEVPDLAGRPTAIIVRLLNAARSSRTITITFNDTEPTHVDLRPAETRRIDLSVPTGVQPGDILELRGDGSGWALSYLEIGTAHGFSHGLFSLVIVPGIVNDYESVSAVGAVGLFAVLLVLSCVLFRFETHAFVRRIETSLISIIGGFFCLTWLIPTVSPYKVLLSWSALFICLGVLYIPVVIPSVRGLWRGCVRLWQIMLNFYYARKRSLTRIGLRTLCGGLVALFLVSVSGFYASETGFTSLILFGERYEAQALPTVRALPHFVDSSPGYDGQFYAQLALDPFFQDPLIERAIDTFSYRAPRILFSWTAFLLGMGQPSLILQAYAVQNILYWFILAWLLLRWVPPATFTNLLLWTGCLFGYGLISSVRLSLLAGPSLLLLVLAMIALERGRPWTATAVLGLAGLGRETNLLAGVAVLPRTWRVFRLHDLLVPVTRGVVVAMPFALWLAYLYWSDYGVVLSSGEHNLAAPLSALITKWRVTLSELWINPWGKTFARFSFLTLLGLTIQAIFLVWQRDWASPWWRVGIAYVGLMCILGPAVWDGHQFAASRVLLPMT</sequence>
<feature type="transmembrane region" description="Helical" evidence="1">
    <location>
        <begin position="204"/>
        <end position="222"/>
    </location>
</feature>
<feature type="transmembrane region" description="Helical" evidence="1">
    <location>
        <begin position="362"/>
        <end position="380"/>
    </location>
</feature>
<feature type="transmembrane region" description="Helical" evidence="1">
    <location>
        <begin position="495"/>
        <end position="518"/>
    </location>
</feature>
<feature type="transmembrane region" description="Helical" evidence="1">
    <location>
        <begin position="141"/>
        <end position="164"/>
    </location>
</feature>
<accession>A0A381YZ56</accession>
<keyword evidence="1" id="KW-1133">Transmembrane helix</keyword>
<feature type="transmembrane region" description="Helical" evidence="1">
    <location>
        <begin position="16"/>
        <end position="36"/>
    </location>
</feature>
<evidence type="ECO:0000256" key="1">
    <source>
        <dbReference type="SAM" id="Phobius"/>
    </source>
</evidence>
<dbReference type="EMBL" id="UINC01019422">
    <property type="protein sequence ID" value="SVA82214.1"/>
    <property type="molecule type" value="Genomic_DNA"/>
</dbReference>
<keyword evidence="1" id="KW-0472">Membrane</keyword>
<protein>
    <submittedName>
        <fullName evidence="2">Uncharacterized protein</fullName>
    </submittedName>
</protein>
<feature type="transmembrane region" description="Helical" evidence="1">
    <location>
        <begin position="435"/>
        <end position="453"/>
    </location>
</feature>
<reference evidence="2" key="1">
    <citation type="submission" date="2018-05" db="EMBL/GenBank/DDBJ databases">
        <authorList>
            <person name="Lanie J.A."/>
            <person name="Ng W.-L."/>
            <person name="Kazmierczak K.M."/>
            <person name="Andrzejewski T.M."/>
            <person name="Davidsen T.M."/>
            <person name="Wayne K.J."/>
            <person name="Tettelin H."/>
            <person name="Glass J.I."/>
            <person name="Rusch D."/>
            <person name="Podicherti R."/>
            <person name="Tsui H.-C.T."/>
            <person name="Winkler M.E."/>
        </authorList>
    </citation>
    <scope>NUCLEOTIDE SEQUENCE</scope>
</reference>
<dbReference type="AlphaFoldDB" id="A0A381YZ56"/>
<feature type="transmembrane region" description="Helical" evidence="1">
    <location>
        <begin position="559"/>
        <end position="579"/>
    </location>
</feature>
<gene>
    <name evidence="2" type="ORF">METZ01_LOCUS135068</name>
</gene>
<feature type="transmembrane region" description="Helical" evidence="1">
    <location>
        <begin position="586"/>
        <end position="606"/>
    </location>
</feature>
<feature type="transmembrane region" description="Helical" evidence="1">
    <location>
        <begin position="278"/>
        <end position="300"/>
    </location>
</feature>